<name>A0A5Q4ZPR2_9BURK</name>
<evidence type="ECO:0000313" key="1">
    <source>
        <dbReference type="EMBL" id="VVD32818.1"/>
    </source>
</evidence>
<reference evidence="1 2" key="1">
    <citation type="submission" date="2019-08" db="EMBL/GenBank/DDBJ databases">
        <authorList>
            <person name="Herpell B J."/>
        </authorList>
    </citation>
    <scope>NUCLEOTIDE SEQUENCE [LARGE SCALE GENOMIC DNA]</scope>
    <source>
        <strain evidence="2">Msb3</strain>
    </source>
</reference>
<keyword evidence="2" id="KW-1185">Reference proteome</keyword>
<sequence length="64" mass="6754">MTFRWSWRGGSVLMVFSDAGVSNAGGAGNEGAKASGRRFNCRLTGRSRPLMNSGIDMSAKTKVG</sequence>
<accession>A0A5Q4ZPR2</accession>
<dbReference type="AlphaFoldDB" id="A0A5Q4ZPR2"/>
<gene>
    <name evidence="1" type="ORF">PDMSB3_1534</name>
</gene>
<protein>
    <submittedName>
        <fullName evidence="1">Uncharacterized protein</fullName>
    </submittedName>
</protein>
<dbReference type="KEGG" id="pdio:PDMSB3_1534.1"/>
<evidence type="ECO:0000313" key="2">
    <source>
        <dbReference type="Proteomes" id="UP000325811"/>
    </source>
</evidence>
<dbReference type="EMBL" id="LR699554">
    <property type="protein sequence ID" value="VVD32818.1"/>
    <property type="molecule type" value="Genomic_DNA"/>
</dbReference>
<organism evidence="1 2">
    <name type="scientific">Paraburkholderia dioscoreae</name>
    <dbReference type="NCBI Taxonomy" id="2604047"/>
    <lineage>
        <taxon>Bacteria</taxon>
        <taxon>Pseudomonadati</taxon>
        <taxon>Pseudomonadota</taxon>
        <taxon>Betaproteobacteria</taxon>
        <taxon>Burkholderiales</taxon>
        <taxon>Burkholderiaceae</taxon>
        <taxon>Paraburkholderia</taxon>
    </lineage>
</organism>
<proteinExistence type="predicted"/>
<dbReference type="Proteomes" id="UP000325811">
    <property type="component" value="Chromosome II"/>
</dbReference>